<gene>
    <name evidence="3" type="ORF">LY60_03672</name>
</gene>
<dbReference type="SUPFAM" id="SSF48295">
    <property type="entry name" value="TrpR-like"/>
    <property type="match status" value="2"/>
</dbReference>
<accession>A0A562IZR9</accession>
<feature type="domain" description="Insertion element IS150 protein InsJ-like helix-turn-helix" evidence="2">
    <location>
        <begin position="83"/>
        <end position="135"/>
    </location>
</feature>
<evidence type="ECO:0000313" key="4">
    <source>
        <dbReference type="Proteomes" id="UP000315343"/>
    </source>
</evidence>
<dbReference type="AlphaFoldDB" id="A0A562IZR9"/>
<dbReference type="GO" id="GO:0043565">
    <property type="term" value="F:sequence-specific DNA binding"/>
    <property type="evidence" value="ECO:0007669"/>
    <property type="project" value="InterPro"/>
</dbReference>
<dbReference type="InterPro" id="IPR002514">
    <property type="entry name" value="Transposase_8"/>
</dbReference>
<protein>
    <submittedName>
        <fullName evidence="3">Transposase-like protein</fullName>
    </submittedName>
</protein>
<dbReference type="PANTHER" id="PTHR33795">
    <property type="entry name" value="INSERTION ELEMENT IS150 PROTEIN INSJ"/>
    <property type="match status" value="1"/>
</dbReference>
<reference evidence="3 4" key="1">
    <citation type="submission" date="2019-07" db="EMBL/GenBank/DDBJ databases">
        <title>Genomic Encyclopedia of Type Strains, Phase I: the one thousand microbial genomes (KMG-I) project.</title>
        <authorList>
            <person name="Kyrpides N."/>
        </authorList>
    </citation>
    <scope>NUCLEOTIDE SEQUENCE [LARGE SCALE GENOMIC DNA]</scope>
    <source>
        <strain evidence="3 4">DSM 13558</strain>
    </source>
</reference>
<proteinExistence type="inferred from homology"/>
<dbReference type="Pfam" id="PF13518">
    <property type="entry name" value="HTH_28"/>
    <property type="match status" value="1"/>
</dbReference>
<keyword evidence="4" id="KW-1185">Reference proteome</keyword>
<name>A0A562IZR9_9FIRM</name>
<evidence type="ECO:0000259" key="2">
    <source>
        <dbReference type="Pfam" id="PF13518"/>
    </source>
</evidence>
<dbReference type="Pfam" id="PF01527">
    <property type="entry name" value="HTH_Tnp_1"/>
    <property type="match status" value="1"/>
</dbReference>
<dbReference type="GO" id="GO:0006313">
    <property type="term" value="P:DNA transposition"/>
    <property type="evidence" value="ECO:0007669"/>
    <property type="project" value="InterPro"/>
</dbReference>
<dbReference type="InterPro" id="IPR036388">
    <property type="entry name" value="WH-like_DNA-bd_sf"/>
</dbReference>
<feature type="non-terminal residue" evidence="3">
    <location>
        <position position="1"/>
    </location>
</feature>
<dbReference type="OrthoDB" id="1663931at2"/>
<dbReference type="InterPro" id="IPR055247">
    <property type="entry name" value="InsJ-like_HTH"/>
</dbReference>
<dbReference type="Proteomes" id="UP000315343">
    <property type="component" value="Unassembled WGS sequence"/>
</dbReference>
<dbReference type="Gene3D" id="1.10.10.10">
    <property type="entry name" value="Winged helix-like DNA-binding domain superfamily/Winged helix DNA-binding domain"/>
    <property type="match status" value="2"/>
</dbReference>
<evidence type="ECO:0000313" key="3">
    <source>
        <dbReference type="EMBL" id="TWH76363.1"/>
    </source>
</evidence>
<dbReference type="InterPro" id="IPR010921">
    <property type="entry name" value="Trp_repressor/repl_initiator"/>
</dbReference>
<sequence length="186" mass="22185">EHGPSAFETSNRNSSYSKEFKLSVVEEYVIGNISIPDLAAKYNIDYSVVRTWINKWYNGIENNDYDPKGDVYTMKSRKTTFEERLEIVKYAIENDMCYKNAADKYTITYALVYKWTRAYIDKGPEALKYEKRGPKKKSEIDESNLTEIDRLKLELEKEKALRKRREFELEVLKKKEVFEKELRFRK</sequence>
<comment type="caution">
    <text evidence="3">The sequence shown here is derived from an EMBL/GenBank/DDBJ whole genome shotgun (WGS) entry which is preliminary data.</text>
</comment>
<organism evidence="3 4">
    <name type="scientific">Sedimentibacter saalensis</name>
    <dbReference type="NCBI Taxonomy" id="130788"/>
    <lineage>
        <taxon>Bacteria</taxon>
        <taxon>Bacillati</taxon>
        <taxon>Bacillota</taxon>
        <taxon>Tissierellia</taxon>
        <taxon>Sedimentibacter</taxon>
    </lineage>
</organism>
<dbReference type="PANTHER" id="PTHR33795:SF1">
    <property type="entry name" value="INSERTION ELEMENT IS150 PROTEIN INSJ"/>
    <property type="match status" value="1"/>
</dbReference>
<dbReference type="InterPro" id="IPR052057">
    <property type="entry name" value="IS150/IS1296_orfA-like"/>
</dbReference>
<dbReference type="GO" id="GO:0004803">
    <property type="term" value="F:transposase activity"/>
    <property type="evidence" value="ECO:0007669"/>
    <property type="project" value="InterPro"/>
</dbReference>
<dbReference type="RefSeq" id="WP_145087148.1">
    <property type="nucleotide sequence ID" value="NZ_VLKH01000023.1"/>
</dbReference>
<evidence type="ECO:0000256" key="1">
    <source>
        <dbReference type="ARBA" id="ARBA00038232"/>
    </source>
</evidence>
<dbReference type="EMBL" id="VLKH01000023">
    <property type="protein sequence ID" value="TWH76363.1"/>
    <property type="molecule type" value="Genomic_DNA"/>
</dbReference>
<comment type="similarity">
    <text evidence="1">Belongs to the IS150/IS1296 orfA family.</text>
</comment>